<accession>A0ABW3ZE78</accession>
<evidence type="ECO:0000256" key="1">
    <source>
        <dbReference type="SAM" id="MobiDB-lite"/>
    </source>
</evidence>
<dbReference type="EMBL" id="JBHTMU010000004">
    <property type="protein sequence ID" value="MFD1341501.1"/>
    <property type="molecule type" value="Genomic_DNA"/>
</dbReference>
<protein>
    <submittedName>
        <fullName evidence="2">Uncharacterized protein</fullName>
    </submittedName>
</protein>
<organism evidence="2 3">
    <name type="scientific">Litorisediminicola beolgyonensis</name>
    <dbReference type="NCBI Taxonomy" id="1173614"/>
    <lineage>
        <taxon>Bacteria</taxon>
        <taxon>Pseudomonadati</taxon>
        <taxon>Pseudomonadota</taxon>
        <taxon>Alphaproteobacteria</taxon>
        <taxon>Rhodobacterales</taxon>
        <taxon>Paracoccaceae</taxon>
        <taxon>Litorisediminicola</taxon>
    </lineage>
</organism>
<evidence type="ECO:0000313" key="3">
    <source>
        <dbReference type="Proteomes" id="UP001597135"/>
    </source>
</evidence>
<evidence type="ECO:0000313" key="2">
    <source>
        <dbReference type="EMBL" id="MFD1341501.1"/>
    </source>
</evidence>
<keyword evidence="3" id="KW-1185">Reference proteome</keyword>
<name>A0ABW3ZE78_9RHOB</name>
<dbReference type="PROSITE" id="PS51257">
    <property type="entry name" value="PROKAR_LIPOPROTEIN"/>
    <property type="match status" value="1"/>
</dbReference>
<dbReference type="RefSeq" id="WP_386801557.1">
    <property type="nucleotide sequence ID" value="NZ_JBHTMU010000004.1"/>
</dbReference>
<reference evidence="3" key="1">
    <citation type="journal article" date="2019" name="Int. J. Syst. Evol. Microbiol.">
        <title>The Global Catalogue of Microorganisms (GCM) 10K type strain sequencing project: providing services to taxonomists for standard genome sequencing and annotation.</title>
        <authorList>
            <consortium name="The Broad Institute Genomics Platform"/>
            <consortium name="The Broad Institute Genome Sequencing Center for Infectious Disease"/>
            <person name="Wu L."/>
            <person name="Ma J."/>
        </authorList>
    </citation>
    <scope>NUCLEOTIDE SEQUENCE [LARGE SCALE GENOMIC DNA]</scope>
    <source>
        <strain evidence="3">CCUG 62953</strain>
    </source>
</reference>
<sequence>MTFSRSALAVFAAPLILGGCVEDDGSSMAPAPEAGMPSVGSANDLSEFQGARAGQAEGGLMALGYQPVRSQGLTTYWFNRDTGACAEIVTANGRYSSVTMLPAEDC</sequence>
<dbReference type="Proteomes" id="UP001597135">
    <property type="component" value="Unassembled WGS sequence"/>
</dbReference>
<gene>
    <name evidence="2" type="ORF">ACFQ4E_03635</name>
</gene>
<feature type="region of interest" description="Disordered" evidence="1">
    <location>
        <begin position="27"/>
        <end position="48"/>
    </location>
</feature>
<proteinExistence type="predicted"/>
<comment type="caution">
    <text evidence="2">The sequence shown here is derived from an EMBL/GenBank/DDBJ whole genome shotgun (WGS) entry which is preliminary data.</text>
</comment>